<comment type="caution">
    <text evidence="2">The sequence shown here is derived from an EMBL/GenBank/DDBJ whole genome shotgun (WGS) entry which is preliminary data.</text>
</comment>
<dbReference type="PANTHER" id="PTHR31672:SF13">
    <property type="entry name" value="F-BOX PROTEIN CPR30-LIKE"/>
    <property type="match status" value="1"/>
</dbReference>
<dbReference type="SMART" id="SM00256">
    <property type="entry name" value="FBOX"/>
    <property type="match status" value="1"/>
</dbReference>
<reference evidence="2" key="1">
    <citation type="journal article" date="2021" name="Front. Plant Sci.">
        <title>Chromosome-Scale Genome Assembly for Chinese Sour Jujube and Insights Into Its Genome Evolution and Domestication Signature.</title>
        <authorList>
            <person name="Shen L.-Y."/>
            <person name="Luo H."/>
            <person name="Wang X.-L."/>
            <person name="Wang X.-M."/>
            <person name="Qiu X.-J."/>
            <person name="Liu H."/>
            <person name="Zhou S.-S."/>
            <person name="Jia K.-H."/>
            <person name="Nie S."/>
            <person name="Bao Y.-T."/>
            <person name="Zhang R.-G."/>
            <person name="Yun Q.-Z."/>
            <person name="Chai Y.-H."/>
            <person name="Lu J.-Y."/>
            <person name="Li Y."/>
            <person name="Zhao S.-W."/>
            <person name="Mao J.-F."/>
            <person name="Jia S.-G."/>
            <person name="Mao Y.-M."/>
        </authorList>
    </citation>
    <scope>NUCLEOTIDE SEQUENCE</scope>
    <source>
        <strain evidence="2">AT0</strain>
        <tissue evidence="2">Leaf</tissue>
    </source>
</reference>
<sequence>MVMLTEDLVVQILMRLPAQDLVRLKLVCKSWNSIIKSSSFISNHFLVNQHNDHSYMVIVNGDETRIFSSYNDLEHQSRAPYPSHRRGHVGNYRSYEFCRCRCLCCCECGLMLVNYTDSNVYAMWNPATGEEKLIPNHQNQRQFEVCGIGFDSKNNEYKPFFAYSLSERMEIEMYSFKTNQWRNLVYPPDSESELGIDFLYGYRWIVYANGIAHWEEENDGDEKAKLFLYDTLTQQALDLHIGGINTRVMTCPKTLLPIVSQ</sequence>
<dbReference type="AlphaFoldDB" id="A0A978U9B6"/>
<dbReference type="InterPro" id="IPR050796">
    <property type="entry name" value="SCF_F-box_component"/>
</dbReference>
<dbReference type="Pfam" id="PF07734">
    <property type="entry name" value="FBA_1"/>
    <property type="match status" value="1"/>
</dbReference>
<dbReference type="InterPro" id="IPR006527">
    <property type="entry name" value="F-box-assoc_dom_typ1"/>
</dbReference>
<dbReference type="EMBL" id="JAEACU010000197">
    <property type="protein sequence ID" value="KAH7511150.1"/>
    <property type="molecule type" value="Genomic_DNA"/>
</dbReference>
<protein>
    <recommendedName>
        <fullName evidence="1">F-box domain-containing protein</fullName>
    </recommendedName>
</protein>
<dbReference type="PANTHER" id="PTHR31672">
    <property type="entry name" value="BNACNNG10540D PROTEIN"/>
    <property type="match status" value="1"/>
</dbReference>
<feature type="domain" description="F-box" evidence="1">
    <location>
        <begin position="1"/>
        <end position="44"/>
    </location>
</feature>
<evidence type="ECO:0000313" key="2">
    <source>
        <dbReference type="EMBL" id="KAH7511150.1"/>
    </source>
</evidence>
<dbReference type="InterPro" id="IPR001810">
    <property type="entry name" value="F-box_dom"/>
</dbReference>
<evidence type="ECO:0000259" key="1">
    <source>
        <dbReference type="PROSITE" id="PS50181"/>
    </source>
</evidence>
<accession>A0A978U9B6</accession>
<dbReference type="NCBIfam" id="TIGR01640">
    <property type="entry name" value="F_box_assoc_1"/>
    <property type="match status" value="1"/>
</dbReference>
<evidence type="ECO:0000313" key="3">
    <source>
        <dbReference type="Proteomes" id="UP000813462"/>
    </source>
</evidence>
<dbReference type="Pfam" id="PF00646">
    <property type="entry name" value="F-box"/>
    <property type="match status" value="1"/>
</dbReference>
<dbReference type="SUPFAM" id="SSF81383">
    <property type="entry name" value="F-box domain"/>
    <property type="match status" value="1"/>
</dbReference>
<dbReference type="PROSITE" id="PS50181">
    <property type="entry name" value="FBOX"/>
    <property type="match status" value="1"/>
</dbReference>
<dbReference type="InterPro" id="IPR017451">
    <property type="entry name" value="F-box-assoc_interact_dom"/>
</dbReference>
<name>A0A978U9B6_ZIZJJ</name>
<organism evidence="2 3">
    <name type="scientific">Ziziphus jujuba var. spinosa</name>
    <dbReference type="NCBI Taxonomy" id="714518"/>
    <lineage>
        <taxon>Eukaryota</taxon>
        <taxon>Viridiplantae</taxon>
        <taxon>Streptophyta</taxon>
        <taxon>Embryophyta</taxon>
        <taxon>Tracheophyta</taxon>
        <taxon>Spermatophyta</taxon>
        <taxon>Magnoliopsida</taxon>
        <taxon>eudicotyledons</taxon>
        <taxon>Gunneridae</taxon>
        <taxon>Pentapetalae</taxon>
        <taxon>rosids</taxon>
        <taxon>fabids</taxon>
        <taxon>Rosales</taxon>
        <taxon>Rhamnaceae</taxon>
        <taxon>Paliureae</taxon>
        <taxon>Ziziphus</taxon>
    </lineage>
</organism>
<dbReference type="InterPro" id="IPR036047">
    <property type="entry name" value="F-box-like_dom_sf"/>
</dbReference>
<dbReference type="Proteomes" id="UP000813462">
    <property type="component" value="Unassembled WGS sequence"/>
</dbReference>
<dbReference type="Gene3D" id="1.20.1280.50">
    <property type="match status" value="1"/>
</dbReference>
<gene>
    <name evidence="2" type="ORF">FEM48_ZijujUnG0039900</name>
</gene>
<proteinExistence type="predicted"/>